<proteinExistence type="predicted"/>
<accession>A0A4Y7PWY9</accession>
<feature type="transmembrane region" description="Helical" evidence="1">
    <location>
        <begin position="123"/>
        <end position="141"/>
    </location>
</feature>
<gene>
    <name evidence="2" type="ORF">BD410DRAFT_693330</name>
</gene>
<dbReference type="VEuPathDB" id="FungiDB:BD410DRAFT_693330"/>
<name>A0A4Y7PWY9_9AGAM</name>
<evidence type="ECO:0000256" key="1">
    <source>
        <dbReference type="SAM" id="Phobius"/>
    </source>
</evidence>
<keyword evidence="1" id="KW-0812">Transmembrane</keyword>
<dbReference type="Proteomes" id="UP000294933">
    <property type="component" value="Unassembled WGS sequence"/>
</dbReference>
<protein>
    <submittedName>
        <fullName evidence="2">Uncharacterized protein</fullName>
    </submittedName>
</protein>
<feature type="transmembrane region" description="Helical" evidence="1">
    <location>
        <begin position="240"/>
        <end position="258"/>
    </location>
</feature>
<feature type="transmembrane region" description="Helical" evidence="1">
    <location>
        <begin position="206"/>
        <end position="228"/>
    </location>
</feature>
<keyword evidence="3" id="KW-1185">Reference proteome</keyword>
<dbReference type="EMBL" id="ML170192">
    <property type="protein sequence ID" value="TDL19927.1"/>
    <property type="molecule type" value="Genomic_DNA"/>
</dbReference>
<reference evidence="2 3" key="1">
    <citation type="submission" date="2018-06" db="EMBL/GenBank/DDBJ databases">
        <title>A transcriptomic atlas of mushroom development highlights an independent origin of complex multicellularity.</title>
        <authorList>
            <consortium name="DOE Joint Genome Institute"/>
            <person name="Krizsan K."/>
            <person name="Almasi E."/>
            <person name="Merenyi Z."/>
            <person name="Sahu N."/>
            <person name="Viragh M."/>
            <person name="Koszo T."/>
            <person name="Mondo S."/>
            <person name="Kiss B."/>
            <person name="Balint B."/>
            <person name="Kues U."/>
            <person name="Barry K."/>
            <person name="Hegedus J.C."/>
            <person name="Henrissat B."/>
            <person name="Johnson J."/>
            <person name="Lipzen A."/>
            <person name="Ohm R."/>
            <person name="Nagy I."/>
            <person name="Pangilinan J."/>
            <person name="Yan J."/>
            <person name="Xiong Y."/>
            <person name="Grigoriev I.V."/>
            <person name="Hibbett D.S."/>
            <person name="Nagy L.G."/>
        </authorList>
    </citation>
    <scope>NUCLEOTIDE SEQUENCE [LARGE SCALE GENOMIC DNA]</scope>
    <source>
        <strain evidence="2 3">SZMC22713</strain>
    </source>
</reference>
<keyword evidence="1" id="KW-0472">Membrane</keyword>
<feature type="transmembrane region" description="Helical" evidence="1">
    <location>
        <begin position="161"/>
        <end position="185"/>
    </location>
</feature>
<feature type="transmembrane region" description="Helical" evidence="1">
    <location>
        <begin position="17"/>
        <end position="35"/>
    </location>
</feature>
<evidence type="ECO:0000313" key="3">
    <source>
        <dbReference type="Proteomes" id="UP000294933"/>
    </source>
</evidence>
<dbReference type="OrthoDB" id="2756618at2759"/>
<keyword evidence="1" id="KW-1133">Transmembrane helix</keyword>
<sequence length="261" mass="28766">MAMEIDVAELAGIVCEGILYGIFLALFVATLTILTRRRRHSSPNVPMISGAVVLFVLATAQIIVDTTNIFQAFIPLDRPHRIGFMRDVTKPIFAAKHAIYFTAMLVGDVIVIYRTFIVWSSNFWVILAPVLCSLGSAVSAYQTIWAVRHIQSVTIKAESGWGYAIFALSLAANTISISLLAYRIWTHERRITSTMSKGSRFKSFDNLTIVKIILESGFINAAYLLSYLIVLRSGSQGLEIMASISTPLVGIIFATVILRTG</sequence>
<feature type="transmembrane region" description="Helical" evidence="1">
    <location>
        <begin position="94"/>
        <end position="116"/>
    </location>
</feature>
<feature type="non-terminal residue" evidence="2">
    <location>
        <position position="261"/>
    </location>
</feature>
<dbReference type="AlphaFoldDB" id="A0A4Y7PWY9"/>
<feature type="transmembrane region" description="Helical" evidence="1">
    <location>
        <begin position="47"/>
        <end position="74"/>
    </location>
</feature>
<organism evidence="2 3">
    <name type="scientific">Rickenella mellea</name>
    <dbReference type="NCBI Taxonomy" id="50990"/>
    <lineage>
        <taxon>Eukaryota</taxon>
        <taxon>Fungi</taxon>
        <taxon>Dikarya</taxon>
        <taxon>Basidiomycota</taxon>
        <taxon>Agaricomycotina</taxon>
        <taxon>Agaricomycetes</taxon>
        <taxon>Hymenochaetales</taxon>
        <taxon>Rickenellaceae</taxon>
        <taxon>Rickenella</taxon>
    </lineage>
</organism>
<evidence type="ECO:0000313" key="2">
    <source>
        <dbReference type="EMBL" id="TDL19927.1"/>
    </source>
</evidence>